<dbReference type="AlphaFoldDB" id="A0A6J6JVY1"/>
<organism evidence="3">
    <name type="scientific">freshwater metagenome</name>
    <dbReference type="NCBI Taxonomy" id="449393"/>
    <lineage>
        <taxon>unclassified sequences</taxon>
        <taxon>metagenomes</taxon>
        <taxon>ecological metagenomes</taxon>
    </lineage>
</organism>
<protein>
    <submittedName>
        <fullName evidence="3">Unannotated protein</fullName>
    </submittedName>
</protein>
<proteinExistence type="predicted"/>
<accession>A0A6J6JVY1</accession>
<feature type="domain" description="Glycosyl transferase family 1" evidence="1">
    <location>
        <begin position="5"/>
        <end position="113"/>
    </location>
</feature>
<dbReference type="SUPFAM" id="SSF53756">
    <property type="entry name" value="UDP-Glycosyltransferase/glycogen phosphorylase"/>
    <property type="match status" value="1"/>
</dbReference>
<evidence type="ECO:0000259" key="1">
    <source>
        <dbReference type="Pfam" id="PF00534"/>
    </source>
</evidence>
<evidence type="ECO:0000313" key="2">
    <source>
        <dbReference type="EMBL" id="CAB4581254.1"/>
    </source>
</evidence>
<gene>
    <name evidence="2" type="ORF">UFOPK1684_01430</name>
    <name evidence="3" type="ORF">UFOPK2158_00647</name>
</gene>
<dbReference type="InterPro" id="IPR001296">
    <property type="entry name" value="Glyco_trans_1"/>
</dbReference>
<sequence>MGGFYQGKNLSSVLSAFQVLPADERGFLLVTGLPRPSKPAEMALAALARSIPAVTLNGSPSRDALFRLIQGSKAVIYPTLGEGFGLLILETYFLKTRCVVADLPVFRELAKEFPHAECTWSADRERNGEVLGNILSQPKPRWTHRPVDHILGEDWARKTLFMAQNP</sequence>
<dbReference type="Gene3D" id="3.40.50.2000">
    <property type="entry name" value="Glycogen Phosphorylase B"/>
    <property type="match status" value="1"/>
</dbReference>
<dbReference type="EMBL" id="CAEZVY010000055">
    <property type="protein sequence ID" value="CAB4641661.1"/>
    <property type="molecule type" value="Genomic_DNA"/>
</dbReference>
<dbReference type="GO" id="GO:0016757">
    <property type="term" value="F:glycosyltransferase activity"/>
    <property type="evidence" value="ECO:0007669"/>
    <property type="project" value="InterPro"/>
</dbReference>
<name>A0A6J6JVY1_9ZZZZ</name>
<dbReference type="Pfam" id="PF00534">
    <property type="entry name" value="Glycos_transf_1"/>
    <property type="match status" value="1"/>
</dbReference>
<dbReference type="EMBL" id="CAEZTM010000100">
    <property type="protein sequence ID" value="CAB4581254.1"/>
    <property type="molecule type" value="Genomic_DNA"/>
</dbReference>
<reference evidence="3" key="1">
    <citation type="submission" date="2020-05" db="EMBL/GenBank/DDBJ databases">
        <authorList>
            <person name="Chiriac C."/>
            <person name="Salcher M."/>
            <person name="Ghai R."/>
            <person name="Kavagutti S V."/>
        </authorList>
    </citation>
    <scope>NUCLEOTIDE SEQUENCE</scope>
</reference>
<evidence type="ECO:0000313" key="3">
    <source>
        <dbReference type="EMBL" id="CAB4641661.1"/>
    </source>
</evidence>